<dbReference type="EMBL" id="LR796209">
    <property type="protein sequence ID" value="CAB4127038.1"/>
    <property type="molecule type" value="Genomic_DNA"/>
</dbReference>
<name>A0A6J5KX23_9CAUD</name>
<reference evidence="1" key="1">
    <citation type="submission" date="2020-04" db="EMBL/GenBank/DDBJ databases">
        <authorList>
            <person name="Chiriac C."/>
            <person name="Salcher M."/>
            <person name="Ghai R."/>
            <person name="Kavagutti S V."/>
        </authorList>
    </citation>
    <scope>NUCLEOTIDE SEQUENCE</scope>
</reference>
<accession>A0A6J5KX23</accession>
<proteinExistence type="predicted"/>
<sequence length="142" mass="15942">MSEPLILERRSGYYGLIKFRYLGTIDVGLLGSGHDGWLEKHHPARFFPARWAVNHKSVVWPDGRSVVTAWSEWVPTRTDNARWKPQAGTPYASFASKGIGLPIGSTDKKIEKWLAASRHLLIDNPNAMAEAIAARNEMESTR</sequence>
<protein>
    <submittedName>
        <fullName evidence="1">Uncharacterized protein</fullName>
    </submittedName>
</protein>
<gene>
    <name evidence="1" type="ORF">UFOVP75_56</name>
</gene>
<organism evidence="1">
    <name type="scientific">uncultured Caudovirales phage</name>
    <dbReference type="NCBI Taxonomy" id="2100421"/>
    <lineage>
        <taxon>Viruses</taxon>
        <taxon>Duplodnaviria</taxon>
        <taxon>Heunggongvirae</taxon>
        <taxon>Uroviricota</taxon>
        <taxon>Caudoviricetes</taxon>
        <taxon>Peduoviridae</taxon>
        <taxon>Maltschvirus</taxon>
        <taxon>Maltschvirus maltsch</taxon>
    </lineage>
</organism>
<evidence type="ECO:0000313" key="1">
    <source>
        <dbReference type="EMBL" id="CAB4127038.1"/>
    </source>
</evidence>